<feature type="domain" description="Helicase C-terminal" evidence="3">
    <location>
        <begin position="728"/>
        <end position="893"/>
    </location>
</feature>
<dbReference type="Pfam" id="PF00271">
    <property type="entry name" value="Helicase_C"/>
    <property type="match status" value="1"/>
</dbReference>
<dbReference type="SMART" id="SM00487">
    <property type="entry name" value="DEXDc"/>
    <property type="match status" value="1"/>
</dbReference>
<sequence>MILIATPGKPETNKRMPRIFDNIDNSLLPELSKVLAVSERADFCVGYFNLRGWRRIDEHIETWSGDNGDSCRLLVGMHQSPERGLREKLAAAFHEDGIDNARALELKKALAEEFRTQLTLGTPSNSDEAGLRRLARQIRTKKVVVKLFLRHPLHAKLYLLHRPDPVNPKVGFVGSSNLTFAGLSLQGELNVDVMDHDACNKLAEWFEARWADRWCVDISDELAEIIETSWAGEVLIPPHHVYLKFAYHLAQEARLGQSEFRIPSIFGDKLFAFQTSAVKVAAHHLNKRGGVVIGDVVGLGKSIMASALLKIVEEVDGRALIICPKNLLDMWHDYVETYELNAKVVSLSRVESELKELKRYRTVLIDESHNLRNREGKRYKAIADYIRTNDSRCILLSATPYNKTFIDLSSQLRLFIEDDQDIGIRPEEMIRTMGGETEFVRRHQCAVRSLPAFEKSDQTEDWRELMRLYMIRRTRGFILQNYAQTDETSGRKYITFSDGSRSYFPVRQPRSVKFEIDDSDPLDPYAKAYSDEVVSAIDGLALPRYGLANYLNPDPTHPPTPAEDTIMDGLGRAGIRLMGFCKTNLFKRLESGGPAFIQSLQRHIMRNQVYLHALENGLVVPIGTQDSELLDVSDEDADSDAIEGLFETGEYGETDNDVTSEVSEELTILKQHAAQIYGVYANAKKRRFKWLKVTHFKRALQTDLQADIDALRRVLEICGPWEEARDKKLRALIELVTVRHPTDKLLIFTQFADTARYLETALRNAGVTAVAAVTGQSENPTRLAWRFSPRSNKKEKVAQQEGELRVLIATDVLSEGQNLQDCATIVNFDLPWAIIRLIQRAGRVDRIGQQADTINCYSFLPAEGVERIIRLRARVRARLKENQEVVGSDEAFFEDDNEENPIQDLYSEKSGILDGEDEGEVDLASYAFQIWQNAITQDPKLKKLVEDLPDVVFATKALPSVPDAKAGALVYIRTPDDNDALAWVDQDGAILTQSPLAILKAAECPPAEPALERTDYHHEIVRQGVEHLMQEERTTHGALGRPSGARFKTYDRLKRYLEQQGNERTLFVTDHFVRDVEKAMADIYDFPMFQSAIDTLNRQLKTGIGDHQLAQLVIALREDGRLCVKQDKDEVEADMRIICSMGLKG</sequence>
<dbReference type="Pfam" id="PF13091">
    <property type="entry name" value="PLDc_2"/>
    <property type="match status" value="1"/>
</dbReference>
<name>A0A841J813_9SPHN</name>
<reference evidence="4 5" key="1">
    <citation type="submission" date="2020-08" db="EMBL/GenBank/DDBJ databases">
        <title>Genomic Encyclopedia of Type Strains, Phase IV (KMG-IV): sequencing the most valuable type-strain genomes for metagenomic binning, comparative biology and taxonomic classification.</title>
        <authorList>
            <person name="Goeker M."/>
        </authorList>
    </citation>
    <scope>NUCLEOTIDE SEQUENCE [LARGE SCALE GENOMIC DNA]</scope>
    <source>
        <strain evidence="4 5">DSM 102255</strain>
    </source>
</reference>
<dbReference type="CDD" id="cd09178">
    <property type="entry name" value="PLDc_N_Snf2_like"/>
    <property type="match status" value="1"/>
</dbReference>
<dbReference type="InterPro" id="IPR027417">
    <property type="entry name" value="P-loop_NTPase"/>
</dbReference>
<dbReference type="AlphaFoldDB" id="A0A841J813"/>
<proteinExistence type="predicted"/>
<dbReference type="CDD" id="cd18793">
    <property type="entry name" value="SF2_C_SNF"/>
    <property type="match status" value="1"/>
</dbReference>
<keyword evidence="1" id="KW-0378">Hydrolase</keyword>
<accession>A0A841J813</accession>
<keyword evidence="4" id="KW-0547">Nucleotide-binding</keyword>
<dbReference type="PROSITE" id="PS51194">
    <property type="entry name" value="HELICASE_CTER"/>
    <property type="match status" value="1"/>
</dbReference>
<dbReference type="Gene3D" id="3.30.870.10">
    <property type="entry name" value="Endonuclease Chain A"/>
    <property type="match status" value="1"/>
</dbReference>
<keyword evidence="4" id="KW-0347">Helicase</keyword>
<dbReference type="InterPro" id="IPR025202">
    <property type="entry name" value="PLD-like_dom"/>
</dbReference>
<evidence type="ECO:0000313" key="4">
    <source>
        <dbReference type="EMBL" id="MBB6124665.1"/>
    </source>
</evidence>
<evidence type="ECO:0000259" key="2">
    <source>
        <dbReference type="PROSITE" id="PS51192"/>
    </source>
</evidence>
<comment type="caution">
    <text evidence="4">The sequence shown here is derived from an EMBL/GenBank/DDBJ whole genome shotgun (WGS) entry which is preliminary data.</text>
</comment>
<dbReference type="Proteomes" id="UP000552700">
    <property type="component" value="Unassembled WGS sequence"/>
</dbReference>
<keyword evidence="5" id="KW-1185">Reference proteome</keyword>
<dbReference type="EMBL" id="JACIJP010000004">
    <property type="protein sequence ID" value="MBB6124665.1"/>
    <property type="molecule type" value="Genomic_DNA"/>
</dbReference>
<evidence type="ECO:0000313" key="5">
    <source>
        <dbReference type="Proteomes" id="UP000552700"/>
    </source>
</evidence>
<dbReference type="PANTHER" id="PTHR45766">
    <property type="entry name" value="DNA ANNEALING HELICASE AND ENDONUCLEASE ZRANB3 FAMILY MEMBER"/>
    <property type="match status" value="1"/>
</dbReference>
<evidence type="ECO:0000259" key="3">
    <source>
        <dbReference type="PROSITE" id="PS51194"/>
    </source>
</evidence>
<evidence type="ECO:0000256" key="1">
    <source>
        <dbReference type="ARBA" id="ARBA00022801"/>
    </source>
</evidence>
<organism evidence="4 5">
    <name type="scientific">Sphingobium subterraneum</name>
    <dbReference type="NCBI Taxonomy" id="627688"/>
    <lineage>
        <taxon>Bacteria</taxon>
        <taxon>Pseudomonadati</taxon>
        <taxon>Pseudomonadota</taxon>
        <taxon>Alphaproteobacteria</taxon>
        <taxon>Sphingomonadales</taxon>
        <taxon>Sphingomonadaceae</taxon>
        <taxon>Sphingobium</taxon>
    </lineage>
</organism>
<dbReference type="PROSITE" id="PS51192">
    <property type="entry name" value="HELICASE_ATP_BIND_1"/>
    <property type="match status" value="1"/>
</dbReference>
<protein>
    <submittedName>
        <fullName evidence="4">Superfamily II DNA or RNA helicase</fullName>
    </submittedName>
</protein>
<dbReference type="SMART" id="SM00490">
    <property type="entry name" value="HELICc"/>
    <property type="match status" value="1"/>
</dbReference>
<dbReference type="SUPFAM" id="SSF56024">
    <property type="entry name" value="Phospholipase D/nuclease"/>
    <property type="match status" value="1"/>
</dbReference>
<dbReference type="GO" id="GO:0016787">
    <property type="term" value="F:hydrolase activity"/>
    <property type="evidence" value="ECO:0007669"/>
    <property type="project" value="UniProtKB-KW"/>
</dbReference>
<keyword evidence="4" id="KW-0067">ATP-binding</keyword>
<dbReference type="InterPro" id="IPR014001">
    <property type="entry name" value="Helicase_ATP-bd"/>
</dbReference>
<dbReference type="GO" id="GO:0004386">
    <property type="term" value="F:helicase activity"/>
    <property type="evidence" value="ECO:0007669"/>
    <property type="project" value="UniProtKB-KW"/>
</dbReference>
<gene>
    <name evidence="4" type="ORF">FHS92_002418</name>
</gene>
<feature type="domain" description="Helicase ATP-binding" evidence="2">
    <location>
        <begin position="282"/>
        <end position="418"/>
    </location>
</feature>
<dbReference type="InterPro" id="IPR001650">
    <property type="entry name" value="Helicase_C-like"/>
</dbReference>
<dbReference type="Gene3D" id="3.40.50.300">
    <property type="entry name" value="P-loop containing nucleotide triphosphate hydrolases"/>
    <property type="match status" value="2"/>
</dbReference>
<dbReference type="PANTHER" id="PTHR45766:SF6">
    <property type="entry name" value="SWI_SNF-RELATED MATRIX-ASSOCIATED ACTIN-DEPENDENT REGULATOR OF CHROMATIN SUBFAMILY A-LIKE PROTEIN 1"/>
    <property type="match status" value="1"/>
</dbReference>
<dbReference type="InterPro" id="IPR049730">
    <property type="entry name" value="SNF2/RAD54-like_C"/>
</dbReference>
<dbReference type="SUPFAM" id="SSF52540">
    <property type="entry name" value="P-loop containing nucleoside triphosphate hydrolases"/>
    <property type="match status" value="1"/>
</dbReference>